<feature type="chain" id="PRO_5039374049" evidence="3">
    <location>
        <begin position="22"/>
        <end position="357"/>
    </location>
</feature>
<dbReference type="Proteomes" id="UP000018895">
    <property type="component" value="Unassembled WGS sequence"/>
</dbReference>
<evidence type="ECO:0000313" key="4">
    <source>
        <dbReference type="EMBL" id="GAE31399.1"/>
    </source>
</evidence>
<dbReference type="Pfam" id="PF13416">
    <property type="entry name" value="SBP_bac_8"/>
    <property type="match status" value="1"/>
</dbReference>
<evidence type="ECO:0000256" key="2">
    <source>
        <dbReference type="SAM" id="MobiDB-lite"/>
    </source>
</evidence>
<name>W4QJ87_9BACI</name>
<dbReference type="CDD" id="cd13547">
    <property type="entry name" value="PBP2_Fbp_like_2"/>
    <property type="match status" value="1"/>
</dbReference>
<feature type="signal peptide" evidence="3">
    <location>
        <begin position="1"/>
        <end position="21"/>
    </location>
</feature>
<proteinExistence type="predicted"/>
<keyword evidence="1 3" id="KW-0732">Signal</keyword>
<sequence>MMKQWLMAMILMLGLVLTACGTEDSQTDTETNSEDGQTDQDTEQVDSEEPASISGEVQFYTSQPDADAEQLVSTFNELYPDVQVKIFRSGTEEVISKILAEQQAGDIQADVLLVADAVTFESLKEQNLLLAYESKEFAHIPDEFIDSDYMYAGTKVMATVLAVNTNNVTELPTSWHELNEDGANGEVIMPSPLYSGAAAYNVGVFSRQGDFGWGFFENLSGQDVTVVQGNGAVLQAVAGGEQSYGMVVDFIVARAKTEGSPIDLIYPEEGVPVITEPIGIMSGTNNEEASKAFVDFVLSEQGQQMAADIGYTPIREEIPAPEGLKTIDEMDILSSDVADLLSTREEDKQRFVDIFGE</sequence>
<feature type="compositionally biased region" description="Acidic residues" evidence="2">
    <location>
        <begin position="25"/>
        <end position="49"/>
    </location>
</feature>
<dbReference type="RefSeq" id="WP_035344989.1">
    <property type="nucleotide sequence ID" value="NZ_BAUU01000019.1"/>
</dbReference>
<evidence type="ECO:0000256" key="3">
    <source>
        <dbReference type="SAM" id="SignalP"/>
    </source>
</evidence>
<reference evidence="4" key="1">
    <citation type="journal article" date="2014" name="Genome Announc.">
        <title>Draft Genome Sequences of Three Alkaliphilic Bacillus Strains, Bacillus wakoensis JCM 9140T, Bacillus akibai JCM 9157T, and Bacillus hemicellulosilyticus JCM 9152T.</title>
        <authorList>
            <person name="Yuki M."/>
            <person name="Oshima K."/>
            <person name="Suda W."/>
            <person name="Oshida Y."/>
            <person name="Kitamura K."/>
            <person name="Iida T."/>
            <person name="Hattori M."/>
            <person name="Ohkuma M."/>
        </authorList>
    </citation>
    <scope>NUCLEOTIDE SEQUENCE [LARGE SCALE GENOMIC DNA]</scope>
    <source>
        <strain evidence="4">JCM 9152</strain>
    </source>
</reference>
<dbReference type="STRING" id="1236971.JCM9152_2866"/>
<dbReference type="InterPro" id="IPR006059">
    <property type="entry name" value="SBP"/>
</dbReference>
<dbReference type="PROSITE" id="PS51257">
    <property type="entry name" value="PROKAR_LIPOPROTEIN"/>
    <property type="match status" value="1"/>
</dbReference>
<feature type="region of interest" description="Disordered" evidence="2">
    <location>
        <begin position="24"/>
        <end position="52"/>
    </location>
</feature>
<dbReference type="PANTHER" id="PTHR30006">
    <property type="entry name" value="THIAMINE-BINDING PERIPLASMIC PROTEIN-RELATED"/>
    <property type="match status" value="1"/>
</dbReference>
<accession>W4QJ87</accession>
<keyword evidence="5" id="KW-1185">Reference proteome</keyword>
<dbReference type="InterPro" id="IPR026045">
    <property type="entry name" value="Ferric-bd"/>
</dbReference>
<evidence type="ECO:0000313" key="5">
    <source>
        <dbReference type="Proteomes" id="UP000018895"/>
    </source>
</evidence>
<dbReference type="AlphaFoldDB" id="W4QJ87"/>
<comment type="caution">
    <text evidence="4">The sequence shown here is derived from an EMBL/GenBank/DDBJ whole genome shotgun (WGS) entry which is preliminary data.</text>
</comment>
<evidence type="ECO:0000256" key="1">
    <source>
        <dbReference type="ARBA" id="ARBA00022729"/>
    </source>
</evidence>
<organism evidence="4 5">
    <name type="scientific">Halalkalibacter hemicellulosilyticusJCM 9152</name>
    <dbReference type="NCBI Taxonomy" id="1236971"/>
    <lineage>
        <taxon>Bacteria</taxon>
        <taxon>Bacillati</taxon>
        <taxon>Bacillota</taxon>
        <taxon>Bacilli</taxon>
        <taxon>Bacillales</taxon>
        <taxon>Bacillaceae</taxon>
        <taxon>Halalkalibacter</taxon>
    </lineage>
</organism>
<gene>
    <name evidence="4" type="ORF">JCM9152_2866</name>
</gene>
<dbReference type="SUPFAM" id="SSF53850">
    <property type="entry name" value="Periplasmic binding protein-like II"/>
    <property type="match status" value="1"/>
</dbReference>
<protein>
    <submittedName>
        <fullName evidence="4">Iron-binding periplasmic protein</fullName>
    </submittedName>
</protein>
<dbReference type="PIRSF" id="PIRSF002825">
    <property type="entry name" value="CfbpA"/>
    <property type="match status" value="1"/>
</dbReference>
<dbReference type="Gene3D" id="3.40.190.10">
    <property type="entry name" value="Periplasmic binding protein-like II"/>
    <property type="match status" value="2"/>
</dbReference>
<dbReference type="EMBL" id="BAUU01000019">
    <property type="protein sequence ID" value="GAE31399.1"/>
    <property type="molecule type" value="Genomic_DNA"/>
</dbReference>